<evidence type="ECO:0000313" key="2">
    <source>
        <dbReference type="EMBL" id="CEM55766.1"/>
    </source>
</evidence>
<dbReference type="VEuPathDB" id="CryptoDB:Cvel_2424"/>
<reference evidence="2" key="1">
    <citation type="submission" date="2014-11" db="EMBL/GenBank/DDBJ databases">
        <authorList>
            <person name="Otto D Thomas"/>
            <person name="Naeem Raeece"/>
        </authorList>
    </citation>
    <scope>NUCLEOTIDE SEQUENCE</scope>
</reference>
<sequence>MPMPIQFGVQLVSAKRMCTYVVMPQHQSLCYATNSPPPPAFMTPPALEAYLAALCMEKEGCVDLGEKEQSPISVSDSDYIAETSTAVPTSQEKRGSIGSQPEPPLDSQRSDFLPQAALNDSCSDEKEQVEAEVQNDSEGNTMDDTVTPSEKKPTPDLDAVSVSELLSLTPSQTEAKADVSSDPVRRVCDRRARLAFKRGTAGVDMGRRVGPPKLPTALRGCRKSCAASGRV</sequence>
<feature type="region of interest" description="Disordered" evidence="1">
    <location>
        <begin position="203"/>
        <end position="231"/>
    </location>
</feature>
<protein>
    <submittedName>
        <fullName evidence="2">Uncharacterized protein</fullName>
    </submittedName>
</protein>
<accession>A0A0G4IEY8</accession>
<feature type="region of interest" description="Disordered" evidence="1">
    <location>
        <begin position="68"/>
        <end position="157"/>
    </location>
</feature>
<evidence type="ECO:0000256" key="1">
    <source>
        <dbReference type="SAM" id="MobiDB-lite"/>
    </source>
</evidence>
<organism evidence="2">
    <name type="scientific">Chromera velia CCMP2878</name>
    <dbReference type="NCBI Taxonomy" id="1169474"/>
    <lineage>
        <taxon>Eukaryota</taxon>
        <taxon>Sar</taxon>
        <taxon>Alveolata</taxon>
        <taxon>Colpodellida</taxon>
        <taxon>Chromeraceae</taxon>
        <taxon>Chromera</taxon>
    </lineage>
</organism>
<feature type="compositionally biased region" description="Polar residues" evidence="1">
    <location>
        <begin position="70"/>
        <end position="90"/>
    </location>
</feature>
<feature type="compositionally biased region" description="Polar residues" evidence="1">
    <location>
        <begin position="134"/>
        <end position="148"/>
    </location>
</feature>
<gene>
    <name evidence="2" type="ORF">Cvel_2424</name>
</gene>
<proteinExistence type="predicted"/>
<name>A0A0G4IEY8_9ALVE</name>
<dbReference type="AlphaFoldDB" id="A0A0G4IEY8"/>
<dbReference type="EMBL" id="CDMZ01005909">
    <property type="protein sequence ID" value="CEM55766.1"/>
    <property type="molecule type" value="Genomic_DNA"/>
</dbReference>